<keyword evidence="2 3" id="KW-0560">Oxidoreductase</keyword>
<dbReference type="NCBIfam" id="NF005559">
    <property type="entry name" value="PRK07231.1"/>
    <property type="match status" value="1"/>
</dbReference>
<dbReference type="InterPro" id="IPR002347">
    <property type="entry name" value="SDR_fam"/>
</dbReference>
<dbReference type="Pfam" id="PF13561">
    <property type="entry name" value="adh_short_C2"/>
    <property type="match status" value="1"/>
</dbReference>
<organism evidence="3 4">
    <name type="scientific">Gluconobacter oxydans DSM 3504</name>
    <dbReference type="NCBI Taxonomy" id="1288313"/>
    <lineage>
        <taxon>Bacteria</taxon>
        <taxon>Pseudomonadati</taxon>
        <taxon>Pseudomonadota</taxon>
        <taxon>Alphaproteobacteria</taxon>
        <taxon>Acetobacterales</taxon>
        <taxon>Acetobacteraceae</taxon>
        <taxon>Gluconobacter</taxon>
    </lineage>
</organism>
<dbReference type="KEGG" id="goy:GLS_c21270"/>
<dbReference type="RefSeq" id="WP_041112217.1">
    <property type="nucleotide sequence ID" value="NZ_CP004373.1"/>
</dbReference>
<dbReference type="HOGENOM" id="CLU_010194_1_3_5"/>
<evidence type="ECO:0000256" key="1">
    <source>
        <dbReference type="ARBA" id="ARBA00006484"/>
    </source>
</evidence>
<dbReference type="PRINTS" id="PR00080">
    <property type="entry name" value="SDRFAMILY"/>
</dbReference>
<comment type="similarity">
    <text evidence="1">Belongs to the short-chain dehydrogenases/reductases (SDR) family.</text>
</comment>
<evidence type="ECO:0000256" key="2">
    <source>
        <dbReference type="ARBA" id="ARBA00023002"/>
    </source>
</evidence>
<name>A0A067Z679_GLUOY</name>
<dbReference type="SUPFAM" id="SSF51735">
    <property type="entry name" value="NAD(P)-binding Rossmann-fold domains"/>
    <property type="match status" value="1"/>
</dbReference>
<dbReference type="Proteomes" id="UP000031656">
    <property type="component" value="Chromosome"/>
</dbReference>
<evidence type="ECO:0000313" key="3">
    <source>
        <dbReference type="EMBL" id="AHK71998.1"/>
    </source>
</evidence>
<dbReference type="PANTHER" id="PTHR43669:SF3">
    <property type="entry name" value="ALCOHOL DEHYDROGENASE, PUTATIVE (AFU_ORTHOLOGUE AFUA_3G03445)-RELATED"/>
    <property type="match status" value="1"/>
</dbReference>
<dbReference type="EMBL" id="CP004373">
    <property type="protein sequence ID" value="AHK71998.1"/>
    <property type="molecule type" value="Genomic_DNA"/>
</dbReference>
<dbReference type="PRINTS" id="PR00081">
    <property type="entry name" value="GDHRDH"/>
</dbReference>
<protein>
    <submittedName>
        <fullName evidence="3">Glucose 1-dehydrogenase Gdh</fullName>
        <ecNumber evidence="3">1.1.1.47</ecNumber>
    </submittedName>
</protein>
<sequence>MPAPYKDRFAGKKVLVTGASQGIGEATALRFAEEGAQVALNGRKEDKLIAVREKLPKVSGGEHPIATGDISKEDDVKRLVAESIKAMGGLDVLVCNAGYQIPSPSEDIKLKDFEGVMAVNVTGVMLPCREVIRYWLENGIKGTIIVNSSVHQIIPKPHYLGYSASKGAVGNIVRTLALEYASRGIRVNAVAPGAIVTPINMSWIDDPEQYKAVSSHIPMKRPGESREIADAITFLAAEDSTYITGQTLYVDGGLTLYGDFENNWSS</sequence>
<dbReference type="FunFam" id="3.40.50.720:FF:000084">
    <property type="entry name" value="Short-chain dehydrogenase reductase"/>
    <property type="match status" value="1"/>
</dbReference>
<proteinExistence type="inferred from homology"/>
<reference evidence="3 4" key="1">
    <citation type="journal article" date="2015" name="Appl. Microbiol. Biotechnol.">
        <title>The consequence of an additional NADH dehydrogenase paralog on the growth of Gluconobacter oxydans DSM3504.</title>
        <authorList>
            <person name="Kostner D."/>
            <person name="Luchterhand B."/>
            <person name="Junker A."/>
            <person name="Volland S."/>
            <person name="Daniel R."/>
            <person name="Buchs J."/>
            <person name="Liebl W."/>
            <person name="Ehrenreich A."/>
        </authorList>
    </citation>
    <scope>NUCLEOTIDE SEQUENCE [LARGE SCALE GENOMIC DNA]</scope>
    <source>
        <strain evidence="3">DSM 3504</strain>
    </source>
</reference>
<dbReference type="InterPro" id="IPR020904">
    <property type="entry name" value="Sc_DH/Rdtase_CS"/>
</dbReference>
<accession>A0A067Z679</accession>
<dbReference type="InterPro" id="IPR036291">
    <property type="entry name" value="NAD(P)-bd_dom_sf"/>
</dbReference>
<dbReference type="GO" id="GO:0047936">
    <property type="term" value="F:glucose 1-dehydrogenase [NAD(P)+] activity"/>
    <property type="evidence" value="ECO:0007669"/>
    <property type="project" value="UniProtKB-EC"/>
</dbReference>
<dbReference type="AlphaFoldDB" id="A0A067Z679"/>
<evidence type="ECO:0000313" key="4">
    <source>
        <dbReference type="Proteomes" id="UP000031656"/>
    </source>
</evidence>
<dbReference type="Gene3D" id="3.40.50.720">
    <property type="entry name" value="NAD(P)-binding Rossmann-like Domain"/>
    <property type="match status" value="1"/>
</dbReference>
<dbReference type="GeneID" id="56906353"/>
<gene>
    <name evidence="3" type="primary">gdh</name>
    <name evidence="3" type="ORF">GLS_c21270</name>
</gene>
<dbReference type="PANTHER" id="PTHR43669">
    <property type="entry name" value="5-KETO-D-GLUCONATE 5-REDUCTASE"/>
    <property type="match status" value="1"/>
</dbReference>
<dbReference type="PROSITE" id="PS00061">
    <property type="entry name" value="ADH_SHORT"/>
    <property type="match status" value="1"/>
</dbReference>
<dbReference type="EC" id="1.1.1.47" evidence="3"/>